<organism evidence="1 3">
    <name type="scientific">Stenotrophomonas koreensis</name>
    <dbReference type="NCBI Taxonomy" id="266128"/>
    <lineage>
        <taxon>Bacteria</taxon>
        <taxon>Pseudomonadati</taxon>
        <taxon>Pseudomonadota</taxon>
        <taxon>Gammaproteobacteria</taxon>
        <taxon>Lysobacterales</taxon>
        <taxon>Lysobacteraceae</taxon>
        <taxon>Stenotrophomonas</taxon>
    </lineage>
</organism>
<dbReference type="STRING" id="266128.ABB25_01455"/>
<evidence type="ECO:0000313" key="1">
    <source>
        <dbReference type="EMBL" id="KRG60477.1"/>
    </source>
</evidence>
<evidence type="ECO:0000313" key="4">
    <source>
        <dbReference type="Proteomes" id="UP000550609"/>
    </source>
</evidence>
<gene>
    <name evidence="1" type="ORF">ABB25_01455</name>
    <name evidence="2" type="ORF">H4O09_03280</name>
</gene>
<dbReference type="RefSeq" id="WP_057662679.1">
    <property type="nucleotide sequence ID" value="NZ_JACIUV010000001.1"/>
</dbReference>
<evidence type="ECO:0000313" key="3">
    <source>
        <dbReference type="Proteomes" id="UP000051254"/>
    </source>
</evidence>
<reference evidence="1 3" key="1">
    <citation type="submission" date="2015-05" db="EMBL/GenBank/DDBJ databases">
        <title>Genome sequencing and analysis of members of genus Stenotrophomonas.</title>
        <authorList>
            <person name="Patil P.P."/>
            <person name="Midha S."/>
            <person name="Patil P.B."/>
        </authorList>
    </citation>
    <scope>NUCLEOTIDE SEQUENCE [LARGE SCALE GENOMIC DNA]</scope>
    <source>
        <strain evidence="1 3">DSM 17805</strain>
    </source>
</reference>
<accession>A0A7W3YU26</accession>
<dbReference type="EMBL" id="LDJH01000003">
    <property type="protein sequence ID" value="KRG60477.1"/>
    <property type="molecule type" value="Genomic_DNA"/>
</dbReference>
<reference evidence="2 4" key="2">
    <citation type="submission" date="2020-08" db="EMBL/GenBank/DDBJ databases">
        <title>Stenotrophomonas sp. W1S232.</title>
        <authorList>
            <person name="Deng Y."/>
        </authorList>
    </citation>
    <scope>NUCLEOTIDE SEQUENCE [LARGE SCALE GENOMIC DNA]</scope>
    <source>
        <strain evidence="2 4">W1S232</strain>
    </source>
</reference>
<dbReference type="EMBL" id="JACIUV010000001">
    <property type="protein sequence ID" value="MBB1116090.1"/>
    <property type="molecule type" value="Genomic_DNA"/>
</dbReference>
<comment type="caution">
    <text evidence="1">The sequence shown here is derived from an EMBL/GenBank/DDBJ whole genome shotgun (WGS) entry which is preliminary data.</text>
</comment>
<dbReference type="Proteomes" id="UP000550609">
    <property type="component" value="Unassembled WGS sequence"/>
</dbReference>
<name>A0A0R0BSZ9_9GAMM</name>
<accession>A0A0R0BSZ9</accession>
<sequence length="71" mass="7393">MSWLLLLISVGCVVLATLCASATLFSGCLLLSLPCALAGGRGLYRRHRAGSGDTLIDSHELKRLAAEHAAA</sequence>
<dbReference type="PATRIC" id="fig|266128.3.peg.1769"/>
<protein>
    <submittedName>
        <fullName evidence="1">Uncharacterized protein</fullName>
    </submittedName>
</protein>
<evidence type="ECO:0000313" key="2">
    <source>
        <dbReference type="EMBL" id="MBB1116090.1"/>
    </source>
</evidence>
<dbReference type="AlphaFoldDB" id="A0A0R0BSZ9"/>
<keyword evidence="3" id="KW-1185">Reference proteome</keyword>
<dbReference type="Proteomes" id="UP000051254">
    <property type="component" value="Unassembled WGS sequence"/>
</dbReference>
<proteinExistence type="predicted"/>